<protein>
    <recommendedName>
        <fullName evidence="12">OmpA-like domain-containing protein</fullName>
    </recommendedName>
</protein>
<evidence type="ECO:0000256" key="9">
    <source>
        <dbReference type="ARBA" id="ARBA00023237"/>
    </source>
</evidence>
<dbReference type="CDD" id="cd07185">
    <property type="entry name" value="OmpA_C-like"/>
    <property type="match status" value="1"/>
</dbReference>
<dbReference type="PANTHER" id="PTHR30329:SF21">
    <property type="entry name" value="LIPOPROTEIN YIAD-RELATED"/>
    <property type="match status" value="1"/>
</dbReference>
<dbReference type="InterPro" id="IPR006664">
    <property type="entry name" value="OMP_bac"/>
</dbReference>
<evidence type="ECO:0000313" key="13">
    <source>
        <dbReference type="EMBL" id="AWU97673.1"/>
    </source>
</evidence>
<evidence type="ECO:0000256" key="5">
    <source>
        <dbReference type="ARBA" id="ARBA00022729"/>
    </source>
</evidence>
<evidence type="ECO:0000256" key="2">
    <source>
        <dbReference type="ARBA" id="ARBA00022448"/>
    </source>
</evidence>
<evidence type="ECO:0000256" key="6">
    <source>
        <dbReference type="ARBA" id="ARBA00023065"/>
    </source>
</evidence>
<dbReference type="Proteomes" id="UP000249605">
    <property type="component" value="Plasmid unnamed4"/>
</dbReference>
<dbReference type="SUPFAM" id="SSF56925">
    <property type="entry name" value="OMPA-like"/>
    <property type="match status" value="1"/>
</dbReference>
<dbReference type="InterPro" id="IPR011250">
    <property type="entry name" value="OMP/PagP_B-barrel"/>
</dbReference>
<dbReference type="GO" id="GO:0009279">
    <property type="term" value="C:cell outer membrane"/>
    <property type="evidence" value="ECO:0007669"/>
    <property type="project" value="UniProtKB-SubCell"/>
</dbReference>
<keyword evidence="13" id="KW-0614">Plasmid</keyword>
<gene>
    <name evidence="13" type="ORF">DM194_25600</name>
</gene>
<dbReference type="Gene3D" id="2.40.160.20">
    <property type="match status" value="1"/>
</dbReference>
<comment type="subcellular location">
    <subcellularLocation>
        <location evidence="1">Cell outer membrane</location>
        <topology evidence="1">Multi-pass membrane protein</topology>
    </subcellularLocation>
</comment>
<keyword evidence="6" id="KW-0406">Ion transport</keyword>
<dbReference type="GO" id="GO:0046930">
    <property type="term" value="C:pore complex"/>
    <property type="evidence" value="ECO:0007669"/>
    <property type="project" value="UniProtKB-KW"/>
</dbReference>
<keyword evidence="3" id="KW-1134">Transmembrane beta strand</keyword>
<dbReference type="GO" id="GO:0015288">
    <property type="term" value="F:porin activity"/>
    <property type="evidence" value="ECO:0007669"/>
    <property type="project" value="UniProtKB-KW"/>
</dbReference>
<dbReference type="GO" id="GO:0006811">
    <property type="term" value="P:monoatomic ion transport"/>
    <property type="evidence" value="ECO:0007669"/>
    <property type="project" value="UniProtKB-KW"/>
</dbReference>
<dbReference type="OrthoDB" id="189250at2"/>
<evidence type="ECO:0000256" key="7">
    <source>
        <dbReference type="ARBA" id="ARBA00023114"/>
    </source>
</evidence>
<dbReference type="PROSITE" id="PS51123">
    <property type="entry name" value="OMPA_2"/>
    <property type="match status" value="1"/>
</dbReference>
<proteinExistence type="predicted"/>
<feature type="domain" description="OmpA-like" evidence="12">
    <location>
        <begin position="231"/>
        <end position="347"/>
    </location>
</feature>
<evidence type="ECO:0000313" key="14">
    <source>
        <dbReference type="Proteomes" id="UP000249605"/>
    </source>
</evidence>
<dbReference type="InterPro" id="IPR050330">
    <property type="entry name" value="Bact_OuterMem_StrucFunc"/>
</dbReference>
<dbReference type="Pfam" id="PF13505">
    <property type="entry name" value="OMP_b-brl"/>
    <property type="match status" value="1"/>
</dbReference>
<dbReference type="Gene3D" id="3.30.1330.60">
    <property type="entry name" value="OmpA-like domain"/>
    <property type="match status" value="1"/>
</dbReference>
<evidence type="ECO:0000259" key="12">
    <source>
        <dbReference type="PROSITE" id="PS51123"/>
    </source>
</evidence>
<keyword evidence="9" id="KW-0998">Cell outer membrane</keyword>
<dbReference type="SUPFAM" id="SSF103088">
    <property type="entry name" value="OmpA-like"/>
    <property type="match status" value="1"/>
</dbReference>
<keyword evidence="4" id="KW-0812">Transmembrane</keyword>
<evidence type="ECO:0000256" key="1">
    <source>
        <dbReference type="ARBA" id="ARBA00004571"/>
    </source>
</evidence>
<dbReference type="PANTHER" id="PTHR30329">
    <property type="entry name" value="STATOR ELEMENT OF FLAGELLAR MOTOR COMPLEX"/>
    <property type="match status" value="1"/>
</dbReference>
<keyword evidence="5 11" id="KW-0732">Signal</keyword>
<evidence type="ECO:0000256" key="10">
    <source>
        <dbReference type="PROSITE-ProRule" id="PRU00473"/>
    </source>
</evidence>
<dbReference type="InterPro" id="IPR036737">
    <property type="entry name" value="OmpA-like_sf"/>
</dbReference>
<evidence type="ECO:0000256" key="11">
    <source>
        <dbReference type="SAM" id="SignalP"/>
    </source>
</evidence>
<dbReference type="PRINTS" id="PR01021">
    <property type="entry name" value="OMPADOMAIN"/>
</dbReference>
<dbReference type="AlphaFoldDB" id="A0A2U9SFS9"/>
<keyword evidence="7" id="KW-0626">Porin</keyword>
<dbReference type="EMBL" id="CP029834">
    <property type="protein sequence ID" value="AWU97673.1"/>
    <property type="molecule type" value="Genomic_DNA"/>
</dbReference>
<geneLocation type="plasmid" evidence="13 14">
    <name>unnamed4</name>
</geneLocation>
<name>A0A2U9SFS9_9PROT</name>
<keyword evidence="8 10" id="KW-0472">Membrane</keyword>
<keyword evidence="2" id="KW-0813">Transport</keyword>
<dbReference type="KEGG" id="azm:DM194_25600"/>
<keyword evidence="14" id="KW-1185">Reference proteome</keyword>
<accession>A0A2U9SFS9</accession>
<dbReference type="Pfam" id="PF00691">
    <property type="entry name" value="OmpA"/>
    <property type="match status" value="1"/>
</dbReference>
<sequence>MTMRGILLGTALAVAVPSLALPTAAFAAPEGFYVGAGAGVNWTQDADISSYPTVGLGLKEKFKIGGIGDISVGYATAMGLRAELEAAWRWRNGVDSTSSATPALNGLGGKISSYAFMGNLLYDFDIGLPVTPYIGAGAGIAGVKQTLNGVSDRDWVFAYQGIIGASYAINDNVALTLDYRYFATVDPKFELGPVTSKGEYRNHTILAGLRYTFGGPPPPTPVAVPAPAAPPAAPQPQNEYQVFFDWDKATITQNAESIIAEAAEAARRSRAVHIQVIGHTDTSGSPAYNQRLSVRRAEAVRQALIGLGTPANIISIEGVGENQLLVPTGPNVRDPSNRRAQIIIKVS</sequence>
<organism evidence="13 14">
    <name type="scientific">Azospirillum ramasamyi</name>
    <dbReference type="NCBI Taxonomy" id="682998"/>
    <lineage>
        <taxon>Bacteria</taxon>
        <taxon>Pseudomonadati</taxon>
        <taxon>Pseudomonadota</taxon>
        <taxon>Alphaproteobacteria</taxon>
        <taxon>Rhodospirillales</taxon>
        <taxon>Azospirillaceae</taxon>
        <taxon>Azospirillum</taxon>
    </lineage>
</organism>
<dbReference type="InterPro" id="IPR027385">
    <property type="entry name" value="Beta-barrel_OMP"/>
</dbReference>
<evidence type="ECO:0000256" key="3">
    <source>
        <dbReference type="ARBA" id="ARBA00022452"/>
    </source>
</evidence>
<dbReference type="InterPro" id="IPR006665">
    <property type="entry name" value="OmpA-like"/>
</dbReference>
<feature type="signal peptide" evidence="11">
    <location>
        <begin position="1"/>
        <end position="27"/>
    </location>
</feature>
<reference evidence="13 14" key="1">
    <citation type="submission" date="2018-06" db="EMBL/GenBank/DDBJ databases">
        <title>Complete genome sequencing of Azospirillum sp. M2T2B2.</title>
        <authorList>
            <person name="Heo J."/>
            <person name="Kim S.-J."/>
            <person name="Kwon S.-W."/>
            <person name="Anandham R."/>
        </authorList>
    </citation>
    <scope>NUCLEOTIDE SEQUENCE [LARGE SCALE GENOMIC DNA]</scope>
    <source>
        <strain evidence="13 14">M2T2B2</strain>
        <plasmid evidence="13 14">unnamed4</plasmid>
    </source>
</reference>
<evidence type="ECO:0000256" key="4">
    <source>
        <dbReference type="ARBA" id="ARBA00022692"/>
    </source>
</evidence>
<feature type="chain" id="PRO_5016149943" description="OmpA-like domain-containing protein" evidence="11">
    <location>
        <begin position="28"/>
        <end position="347"/>
    </location>
</feature>
<evidence type="ECO:0000256" key="8">
    <source>
        <dbReference type="ARBA" id="ARBA00023136"/>
    </source>
</evidence>